<reference evidence="2 3" key="1">
    <citation type="submission" date="2017-04" db="EMBL/GenBank/DDBJ databases">
        <authorList>
            <person name="Afonso C.L."/>
            <person name="Miller P.J."/>
            <person name="Scott M.A."/>
            <person name="Spackman E."/>
            <person name="Goraichik I."/>
            <person name="Dimitrov K.M."/>
            <person name="Suarez D.L."/>
            <person name="Swayne D.E."/>
        </authorList>
    </citation>
    <scope>NUCLEOTIDE SEQUENCE [LARGE SCALE GENOMIC DNA]</scope>
</reference>
<protein>
    <submittedName>
        <fullName evidence="2">Uncharacterized protein</fullName>
    </submittedName>
</protein>
<accession>A0A2H4IAY7</accession>
<organism evidence="2 3">
    <name type="scientific">Erwinia phage vB_EamM_Y3</name>
    <dbReference type="NCBI Taxonomy" id="1983553"/>
    <lineage>
        <taxon>Viruses</taxon>
        <taxon>Duplodnaviria</taxon>
        <taxon>Heunggongvirae</taxon>
        <taxon>Uroviricota</taxon>
        <taxon>Caudoviricetes</taxon>
        <taxon>Sasquatchvirus</taxon>
        <taxon>Sasquatchvirus Y3</taxon>
    </lineage>
</organism>
<evidence type="ECO:0000313" key="2">
    <source>
        <dbReference type="EMBL" id="ARW58713.1"/>
    </source>
</evidence>
<dbReference type="Proteomes" id="UP000240568">
    <property type="component" value="Segment"/>
</dbReference>
<gene>
    <name evidence="2" type="ORF">Y3_073</name>
</gene>
<name>A0A2H4IAY7_9CAUD</name>
<feature type="region of interest" description="Disordered" evidence="1">
    <location>
        <begin position="1"/>
        <end position="25"/>
    </location>
</feature>
<keyword evidence="3" id="KW-1185">Reference proteome</keyword>
<proteinExistence type="predicted"/>
<dbReference type="EMBL" id="KY984068">
    <property type="protein sequence ID" value="ARW58713.1"/>
    <property type="molecule type" value="Genomic_DNA"/>
</dbReference>
<evidence type="ECO:0000256" key="1">
    <source>
        <dbReference type="SAM" id="MobiDB-lite"/>
    </source>
</evidence>
<evidence type="ECO:0000313" key="3">
    <source>
        <dbReference type="Proteomes" id="UP000240568"/>
    </source>
</evidence>
<sequence>MSKKLVSGSDAKVTRGGASAPRTLSSVAQDPVAGKALQASAVIGSQTLAGRLTERVYDLTNSTSRLESVLMTLGVLESVPTAGTDDKAVHPHNNVLAILNENLGDSLRYLDRVTFKAVYGNADAMDDEVDEDGDTKKVAQEEPVIASTAFGREVHRSARTNLGYLEIYVERVYRVRSSLLGDSSGSLANDRVEDSGVAQCIESVLTRLSNAQSVIETLIDELNYNLLGGVQ</sequence>